<dbReference type="Gene3D" id="2.30.110.10">
    <property type="entry name" value="Electron Transport, Fmn-binding Protein, Chain A"/>
    <property type="match status" value="1"/>
</dbReference>
<dbReference type="PIRSF" id="PIRSF010372">
    <property type="entry name" value="PaiB"/>
    <property type="match status" value="1"/>
</dbReference>
<sequence length="210" mass="22308">MYVPPAFREDRPQAIHALIEAHPLALLVSTGEDGPTANPVPMLLDPSADVLRCHLARANGQIGELRAAQAAGREVLAVFQGPQAYISPGWYASKAEHGRVVPTWNYLIVQVRGVPRVIDDADWLRGQVGALTDRHEAGLADPWSVGDAPDGFVAAQLRGIVGLELPLTRVTGKWKASQNRPAADRAGVIAGLEAAGDAMAARIPAPEQSQ</sequence>
<evidence type="ECO:0000313" key="2">
    <source>
        <dbReference type="Proteomes" id="UP000029917"/>
    </source>
</evidence>
<name>A0A099ETV7_9RHOB</name>
<dbReference type="SUPFAM" id="SSF50475">
    <property type="entry name" value="FMN-binding split barrel"/>
    <property type="match status" value="1"/>
</dbReference>
<dbReference type="PANTHER" id="PTHR35802">
    <property type="entry name" value="PROTEASE SYNTHASE AND SPORULATION PROTEIN PAI 2"/>
    <property type="match status" value="1"/>
</dbReference>
<dbReference type="InterPro" id="IPR007396">
    <property type="entry name" value="TR_PAI2-type"/>
</dbReference>
<dbReference type="Pfam" id="PF04299">
    <property type="entry name" value="FMN_bind_2"/>
    <property type="match status" value="1"/>
</dbReference>
<dbReference type="PANTHER" id="PTHR35802:SF1">
    <property type="entry name" value="PROTEASE SYNTHASE AND SPORULATION PROTEIN PAI 2"/>
    <property type="match status" value="1"/>
</dbReference>
<comment type="caution">
    <text evidence="1">The sequence shown here is derived from an EMBL/GenBank/DDBJ whole genome shotgun (WGS) entry which is preliminary data.</text>
</comment>
<keyword evidence="2" id="KW-1185">Reference proteome</keyword>
<dbReference type="OrthoDB" id="9794948at2"/>
<evidence type="ECO:0000313" key="1">
    <source>
        <dbReference type="EMBL" id="KGJ01704.1"/>
    </source>
</evidence>
<dbReference type="Proteomes" id="UP000029917">
    <property type="component" value="Unassembled WGS sequence"/>
</dbReference>
<protein>
    <submittedName>
        <fullName evidence="1">Transcriptional regulator</fullName>
    </submittedName>
</protein>
<proteinExistence type="predicted"/>
<dbReference type="InterPro" id="IPR012349">
    <property type="entry name" value="Split_barrel_FMN-bd"/>
</dbReference>
<dbReference type="STRING" id="690417.IC63_16335"/>
<reference evidence="1 2" key="1">
    <citation type="submission" date="2014-09" db="EMBL/GenBank/DDBJ databases">
        <authorList>
            <person name="McGinnis J.M."/>
            <person name="Wolfgang W.J."/>
        </authorList>
    </citation>
    <scope>NUCLEOTIDE SEQUENCE [LARGE SCALE GENOMIC DNA]</scope>
    <source>
        <strain evidence="1 2">HAMBI 3106</strain>
    </source>
</reference>
<gene>
    <name evidence="1" type="ORF">IC63_16335</name>
</gene>
<dbReference type="AlphaFoldDB" id="A0A099ETV7"/>
<dbReference type="RefSeq" id="WP_036722266.1">
    <property type="nucleotide sequence ID" value="NZ_JRKS01000095.1"/>
</dbReference>
<dbReference type="EMBL" id="JRKS01000095">
    <property type="protein sequence ID" value="KGJ01704.1"/>
    <property type="molecule type" value="Genomic_DNA"/>
</dbReference>
<accession>A0A099ETV7</accession>
<reference evidence="1 2" key="2">
    <citation type="submission" date="2014-10" db="EMBL/GenBank/DDBJ databases">
        <title>Paracoccus sanguinis sp. nov., isolated from clinical specimens of New York State patients.</title>
        <authorList>
            <person name="Mingle L.A."/>
            <person name="Cole J.A."/>
            <person name="Lapierre P."/>
            <person name="Musser K.A."/>
        </authorList>
    </citation>
    <scope>NUCLEOTIDE SEQUENCE [LARGE SCALE GENOMIC DNA]</scope>
    <source>
        <strain evidence="1 2">HAMBI 3106</strain>
    </source>
</reference>
<organism evidence="1 2">
    <name type="scientific">Paracoccus sphaerophysae</name>
    <dbReference type="NCBI Taxonomy" id="690417"/>
    <lineage>
        <taxon>Bacteria</taxon>
        <taxon>Pseudomonadati</taxon>
        <taxon>Pseudomonadota</taxon>
        <taxon>Alphaproteobacteria</taxon>
        <taxon>Rhodobacterales</taxon>
        <taxon>Paracoccaceae</taxon>
        <taxon>Paracoccus</taxon>
    </lineage>
</organism>